<evidence type="ECO:0000313" key="1">
    <source>
        <dbReference type="EMBL" id="EHM00718.1"/>
    </source>
</evidence>
<dbReference type="AlphaFoldDB" id="G9ZKV9"/>
<sequence length="42" mass="4945">MDRQLAWLPFKQPQKNEPSSQTAHCTRHILMIQDGFRNPIIP</sequence>
<accession>G9ZKV9</accession>
<dbReference type="Proteomes" id="UP000004625">
    <property type="component" value="Unassembled WGS sequence"/>
</dbReference>
<name>G9ZKV9_9LACO</name>
<dbReference type="STRING" id="797515.HMPREF9103_00357"/>
<keyword evidence="2" id="KW-1185">Reference proteome</keyword>
<dbReference type="EMBL" id="AGEY01000021">
    <property type="protein sequence ID" value="EHM00718.1"/>
    <property type="molecule type" value="Genomic_DNA"/>
</dbReference>
<evidence type="ECO:0000313" key="2">
    <source>
        <dbReference type="Proteomes" id="UP000004625"/>
    </source>
</evidence>
<organism evidence="1 2">
    <name type="scientific">Lentilactobacillus parafarraginis F0439</name>
    <dbReference type="NCBI Taxonomy" id="797515"/>
    <lineage>
        <taxon>Bacteria</taxon>
        <taxon>Bacillati</taxon>
        <taxon>Bacillota</taxon>
        <taxon>Bacilli</taxon>
        <taxon>Lactobacillales</taxon>
        <taxon>Lactobacillaceae</taxon>
        <taxon>Lentilactobacillus</taxon>
    </lineage>
</organism>
<gene>
    <name evidence="1" type="ORF">HMPREF9103_00357</name>
</gene>
<reference evidence="1 2" key="1">
    <citation type="submission" date="2011-09" db="EMBL/GenBank/DDBJ databases">
        <authorList>
            <person name="Weinstock G."/>
            <person name="Sodergren E."/>
            <person name="Clifton S."/>
            <person name="Fulton L."/>
            <person name="Fulton B."/>
            <person name="Courtney L."/>
            <person name="Fronick C."/>
            <person name="Harrison M."/>
            <person name="Strong C."/>
            <person name="Farmer C."/>
            <person name="Delahaunty K."/>
            <person name="Markovic C."/>
            <person name="Hall O."/>
            <person name="Minx P."/>
            <person name="Tomlinson C."/>
            <person name="Mitreva M."/>
            <person name="Hou S."/>
            <person name="Chen J."/>
            <person name="Wollam A."/>
            <person name="Pepin K.H."/>
            <person name="Johnson M."/>
            <person name="Bhonagiri V."/>
            <person name="Zhang X."/>
            <person name="Suruliraj S."/>
            <person name="Warren W."/>
            <person name="Chinwalla A."/>
            <person name="Mardis E.R."/>
            <person name="Wilson R.K."/>
        </authorList>
    </citation>
    <scope>NUCLEOTIDE SEQUENCE [LARGE SCALE GENOMIC DNA]</scope>
    <source>
        <strain evidence="1 2">F0439</strain>
    </source>
</reference>
<dbReference type="HOGENOM" id="CLU_3253281_0_0_9"/>
<protein>
    <submittedName>
        <fullName evidence="1">Uncharacterized protein</fullName>
    </submittedName>
</protein>
<proteinExistence type="predicted"/>
<comment type="caution">
    <text evidence="1">The sequence shown here is derived from an EMBL/GenBank/DDBJ whole genome shotgun (WGS) entry which is preliminary data.</text>
</comment>